<feature type="transmembrane region" description="Helical" evidence="7">
    <location>
        <begin position="205"/>
        <end position="225"/>
    </location>
</feature>
<keyword evidence="10" id="KW-1185">Reference proteome</keyword>
<feature type="transmembrane region" description="Helical" evidence="7">
    <location>
        <begin position="179"/>
        <end position="198"/>
    </location>
</feature>
<evidence type="ECO:0000313" key="10">
    <source>
        <dbReference type="Proteomes" id="UP000711614"/>
    </source>
</evidence>
<comment type="subcellular location">
    <subcellularLocation>
        <location evidence="1">Cell membrane</location>
        <topology evidence="1">Multi-pass membrane protein</topology>
    </subcellularLocation>
</comment>
<reference evidence="9 10" key="1">
    <citation type="submission" date="2021-03" db="EMBL/GenBank/DDBJ databases">
        <title>Sequencing the genomes of 1000 actinobacteria strains.</title>
        <authorList>
            <person name="Klenk H.-P."/>
        </authorList>
    </citation>
    <scope>NUCLEOTIDE SEQUENCE [LARGE SCALE GENOMIC DNA]</scope>
    <source>
        <strain evidence="9 10">DSM 16005</strain>
    </source>
</reference>
<accession>A0ABS4YUS0</accession>
<name>A0ABS4YUS0_9MICC</name>
<organism evidence="9 10">
    <name type="scientific">Arthrobacter stackebrandtii</name>
    <dbReference type="NCBI Taxonomy" id="272161"/>
    <lineage>
        <taxon>Bacteria</taxon>
        <taxon>Bacillati</taxon>
        <taxon>Actinomycetota</taxon>
        <taxon>Actinomycetes</taxon>
        <taxon>Micrococcales</taxon>
        <taxon>Micrococcaceae</taxon>
        <taxon>Arthrobacter</taxon>
    </lineage>
</organism>
<proteinExistence type="predicted"/>
<dbReference type="Pfam" id="PF09678">
    <property type="entry name" value="Caa3_CtaG"/>
    <property type="match status" value="1"/>
</dbReference>
<evidence type="ECO:0000256" key="7">
    <source>
        <dbReference type="SAM" id="Phobius"/>
    </source>
</evidence>
<evidence type="ECO:0000256" key="4">
    <source>
        <dbReference type="ARBA" id="ARBA00022989"/>
    </source>
</evidence>
<dbReference type="PANTHER" id="PTHR34820:SF4">
    <property type="entry name" value="INNER MEMBRANE PROTEIN YEBZ"/>
    <property type="match status" value="1"/>
</dbReference>
<feature type="transmembrane region" description="Helical" evidence="7">
    <location>
        <begin position="532"/>
        <end position="556"/>
    </location>
</feature>
<evidence type="ECO:0000259" key="8">
    <source>
        <dbReference type="Pfam" id="PF05425"/>
    </source>
</evidence>
<evidence type="ECO:0000256" key="1">
    <source>
        <dbReference type="ARBA" id="ARBA00004651"/>
    </source>
</evidence>
<dbReference type="InterPro" id="IPR019108">
    <property type="entry name" value="Caa3_assmbl_CtaG-rel"/>
</dbReference>
<gene>
    <name evidence="9" type="ORF">JOF48_001340</name>
</gene>
<feature type="region of interest" description="Disordered" evidence="6">
    <location>
        <begin position="1"/>
        <end position="20"/>
    </location>
</feature>
<feature type="transmembrane region" description="Helical" evidence="7">
    <location>
        <begin position="75"/>
        <end position="94"/>
    </location>
</feature>
<keyword evidence="5 7" id="KW-0472">Membrane</keyword>
<comment type="caution">
    <text evidence="9">The sequence shown here is derived from an EMBL/GenBank/DDBJ whole genome shotgun (WGS) entry which is preliminary data.</text>
</comment>
<keyword evidence="2" id="KW-1003">Cell membrane</keyword>
<feature type="domain" description="Copper resistance protein D" evidence="8">
    <location>
        <begin position="267"/>
        <end position="378"/>
    </location>
</feature>
<dbReference type="InterPro" id="IPR008457">
    <property type="entry name" value="Cu-R_CopD_dom"/>
</dbReference>
<feature type="region of interest" description="Disordered" evidence="6">
    <location>
        <begin position="711"/>
        <end position="778"/>
    </location>
</feature>
<dbReference type="Proteomes" id="UP000711614">
    <property type="component" value="Unassembled WGS sequence"/>
</dbReference>
<feature type="transmembrane region" description="Helical" evidence="7">
    <location>
        <begin position="605"/>
        <end position="633"/>
    </location>
</feature>
<protein>
    <submittedName>
        <fullName evidence="9">Copper resistance protein D</fullName>
    </submittedName>
</protein>
<feature type="transmembrane region" description="Helical" evidence="7">
    <location>
        <begin position="130"/>
        <end position="159"/>
    </location>
</feature>
<feature type="transmembrane region" description="Helical" evidence="7">
    <location>
        <begin position="31"/>
        <end position="55"/>
    </location>
</feature>
<feature type="transmembrane region" description="Helical" evidence="7">
    <location>
        <begin position="356"/>
        <end position="378"/>
    </location>
</feature>
<evidence type="ECO:0000256" key="6">
    <source>
        <dbReference type="SAM" id="MobiDB-lite"/>
    </source>
</evidence>
<feature type="transmembrane region" description="Helical" evidence="7">
    <location>
        <begin position="305"/>
        <end position="326"/>
    </location>
</feature>
<keyword evidence="3 7" id="KW-0812">Transmembrane</keyword>
<evidence type="ECO:0000256" key="5">
    <source>
        <dbReference type="ARBA" id="ARBA00023136"/>
    </source>
</evidence>
<feature type="transmembrane region" description="Helical" evidence="7">
    <location>
        <begin position="568"/>
        <end position="585"/>
    </location>
</feature>
<feature type="transmembrane region" description="Helical" evidence="7">
    <location>
        <begin position="274"/>
        <end position="293"/>
    </location>
</feature>
<dbReference type="EMBL" id="JAGIOI010000001">
    <property type="protein sequence ID" value="MBP2412541.1"/>
    <property type="molecule type" value="Genomic_DNA"/>
</dbReference>
<evidence type="ECO:0000256" key="3">
    <source>
        <dbReference type="ARBA" id="ARBA00022692"/>
    </source>
</evidence>
<dbReference type="PANTHER" id="PTHR34820">
    <property type="entry name" value="INNER MEMBRANE PROTEIN YEBZ"/>
    <property type="match status" value="1"/>
</dbReference>
<dbReference type="InterPro" id="IPR032694">
    <property type="entry name" value="CopC/D"/>
</dbReference>
<feature type="transmembrane region" description="Helical" evidence="7">
    <location>
        <begin position="451"/>
        <end position="469"/>
    </location>
</feature>
<feature type="transmembrane region" description="Helical" evidence="7">
    <location>
        <begin position="489"/>
        <end position="511"/>
    </location>
</feature>
<feature type="transmembrane region" description="Helical" evidence="7">
    <location>
        <begin position="422"/>
        <end position="439"/>
    </location>
</feature>
<feature type="compositionally biased region" description="Low complexity" evidence="6">
    <location>
        <begin position="747"/>
        <end position="772"/>
    </location>
</feature>
<keyword evidence="4 7" id="KW-1133">Transmembrane helix</keyword>
<feature type="transmembrane region" description="Helical" evidence="7">
    <location>
        <begin position="653"/>
        <end position="675"/>
    </location>
</feature>
<feature type="transmembrane region" description="Helical" evidence="7">
    <location>
        <begin position="237"/>
        <end position="262"/>
    </location>
</feature>
<feature type="compositionally biased region" description="Low complexity" evidence="6">
    <location>
        <begin position="8"/>
        <end position="19"/>
    </location>
</feature>
<evidence type="ECO:0000256" key="2">
    <source>
        <dbReference type="ARBA" id="ARBA00022475"/>
    </source>
</evidence>
<sequence length="778" mass="82779">MSPVDSSPATTARTAPATPGHSFANGIRSRWWWLGLAAAMAAVVLSLLWTGATAVQDMADPGAFTRWGLPMATTIHNVALSTVIGALVFAVVILPKDLKPHRPRTGSHKQDAAKRAPEPEHPAFTRAMTLAMVAGGVWTVAAIAVLVLTYSSISGLALAGTTEYTNMLVFFMTELPVGQAWLIITIVAAVVTTLVMGLRNISGLAVPLVLAMLSFVPQALIGHSASSADHKGAVNSLFLHVSGASLWVGGIIVLVVVSQLLGAITAQTLKRFSALALFSFILVAGSGIINGAIRITNWHDLFYSSYGQLILAKFAAVVVLGTVGYMHREWIIPRLEGGTKQGAKPATHGGPGTRRLLWQLIFVEFLVMGAVSGIAVALGRSAPPQSRELSAEALTPAQILTGYPLPPEPQLSSWFTEWRFDWLWVAFAVLAGTAYLMGVTKLRRRGDKWSVLRTVSWFAGLLALVYITSGGPAVYGAVTFSAHMIEHMALMAIAPLFLAMGSPVSLALQALAPRRDGSRGIREWILVLVHSWYSKIITHPLFAAANFSGSLILFYYTPAFDLAMKYHVGHELMIVHFTLTGYIFVQSMIGADPLPTRAPYPLRLLLLLATMAFHAFFGVSLMMSTALLSGDYFGNMGRPWGDSALIDQQTAGGIAWGIGEFPTLIIALGVAYMWSKSDARETKRRDRAADRNNDADLGAYNDMFAQLAARDAAMSPAQSGPALPHLGRPHEKHDGAAPARAGGGTPGAPSAADGAPADATPTDDPTAAPQGAQQGEAK</sequence>
<dbReference type="Pfam" id="PF05425">
    <property type="entry name" value="CopD"/>
    <property type="match status" value="1"/>
</dbReference>
<evidence type="ECO:0000313" key="9">
    <source>
        <dbReference type="EMBL" id="MBP2412541.1"/>
    </source>
</evidence>